<dbReference type="KEGG" id="ssm:Spirs_1652"/>
<evidence type="ECO:0000256" key="3">
    <source>
        <dbReference type="ARBA" id="ARBA00012030"/>
    </source>
</evidence>
<dbReference type="PANTHER" id="PTHR33693">
    <property type="entry name" value="TYPE-5 URACIL-DNA GLYCOSYLASE"/>
    <property type="match status" value="1"/>
</dbReference>
<dbReference type="NCBIfam" id="TIGR00758">
    <property type="entry name" value="UDG_fam4"/>
    <property type="match status" value="1"/>
</dbReference>
<keyword evidence="10" id="KW-0411">Iron-sulfur</keyword>
<evidence type="ECO:0000256" key="2">
    <source>
        <dbReference type="ARBA" id="ARBA00006521"/>
    </source>
</evidence>
<evidence type="ECO:0000256" key="5">
    <source>
        <dbReference type="ARBA" id="ARBA00022485"/>
    </source>
</evidence>
<dbReference type="PANTHER" id="PTHR33693:SF1">
    <property type="entry name" value="TYPE-4 URACIL-DNA GLYCOSYLASE"/>
    <property type="match status" value="1"/>
</dbReference>
<sequence length="240" mass="26659">MDEKLLESYWNLLNLGDDYLRCGRKRRHPSLRDAGFTGLKASPALRSVPARDTDPALLLKEIAQEVSSCTACRLHEGRHHAVPGEGVVHPMVLIIGEGPGAQEDASGRPFVGPAGQYLDKWMKAIGLSRSEHLFIGNVIKCRPPGNRDPLPDEAAACRPFLDRQIDILRPKAILTVGRIAMQLLLDTTDGIGRRHGKRFEYRGIPLVPTYHPSGVLRNPEYRAPVWKDLKALRSLLEELG</sequence>
<evidence type="ECO:0000256" key="1">
    <source>
        <dbReference type="ARBA" id="ARBA00001400"/>
    </source>
</evidence>
<protein>
    <recommendedName>
        <fullName evidence="4">Type-4 uracil-DNA glycosylase</fullName>
        <ecNumber evidence="3">3.2.2.27</ecNumber>
    </recommendedName>
</protein>
<evidence type="ECO:0000256" key="10">
    <source>
        <dbReference type="ARBA" id="ARBA00023014"/>
    </source>
</evidence>
<keyword evidence="9" id="KW-0408">Iron</keyword>
<dbReference type="Proteomes" id="UP000002318">
    <property type="component" value="Chromosome"/>
</dbReference>
<keyword evidence="14" id="KW-1185">Reference proteome</keyword>
<keyword evidence="8" id="KW-0378">Hydrolase</keyword>
<dbReference type="InterPro" id="IPR036895">
    <property type="entry name" value="Uracil-DNA_glycosylase-like_sf"/>
</dbReference>
<dbReference type="InterPro" id="IPR005122">
    <property type="entry name" value="Uracil-DNA_glycosylase-like"/>
</dbReference>
<dbReference type="GO" id="GO:0006281">
    <property type="term" value="P:DNA repair"/>
    <property type="evidence" value="ECO:0007669"/>
    <property type="project" value="UniProtKB-KW"/>
</dbReference>
<dbReference type="SUPFAM" id="SSF52141">
    <property type="entry name" value="Uracil-DNA glycosylase-like"/>
    <property type="match status" value="1"/>
</dbReference>
<evidence type="ECO:0000256" key="4">
    <source>
        <dbReference type="ARBA" id="ARBA00019403"/>
    </source>
</evidence>
<organism evidence="13 14">
    <name type="scientific">Sediminispirochaeta smaragdinae (strain DSM 11293 / JCM 15392 / SEBR 4228)</name>
    <name type="common">Spirochaeta smaragdinae</name>
    <dbReference type="NCBI Taxonomy" id="573413"/>
    <lineage>
        <taxon>Bacteria</taxon>
        <taxon>Pseudomonadati</taxon>
        <taxon>Spirochaetota</taxon>
        <taxon>Spirochaetia</taxon>
        <taxon>Spirochaetales</taxon>
        <taxon>Spirochaetaceae</taxon>
        <taxon>Sediminispirochaeta</taxon>
    </lineage>
</organism>
<keyword evidence="6" id="KW-0479">Metal-binding</keyword>
<evidence type="ECO:0000256" key="9">
    <source>
        <dbReference type="ARBA" id="ARBA00023004"/>
    </source>
</evidence>
<dbReference type="GO" id="GO:0046872">
    <property type="term" value="F:metal ion binding"/>
    <property type="evidence" value="ECO:0007669"/>
    <property type="project" value="UniProtKB-KW"/>
</dbReference>
<dbReference type="SMART" id="SM00987">
    <property type="entry name" value="UreE_C"/>
    <property type="match status" value="1"/>
</dbReference>
<dbReference type="OrthoDB" id="5290748at2"/>
<dbReference type="EC" id="3.2.2.27" evidence="3"/>
<dbReference type="Gene3D" id="3.40.470.10">
    <property type="entry name" value="Uracil-DNA glycosylase-like domain"/>
    <property type="match status" value="1"/>
</dbReference>
<dbReference type="CDD" id="cd10030">
    <property type="entry name" value="UDG-F4_TTUDGA_SPO1dp_like"/>
    <property type="match status" value="1"/>
</dbReference>
<dbReference type="STRING" id="573413.Spirs_1652"/>
<dbReference type="AlphaFoldDB" id="E1R614"/>
<evidence type="ECO:0000256" key="8">
    <source>
        <dbReference type="ARBA" id="ARBA00022801"/>
    </source>
</evidence>
<accession>E1R614</accession>
<dbReference type="EMBL" id="CP002116">
    <property type="protein sequence ID" value="ADK80779.1"/>
    <property type="molecule type" value="Genomic_DNA"/>
</dbReference>
<evidence type="ECO:0000256" key="11">
    <source>
        <dbReference type="ARBA" id="ARBA00023204"/>
    </source>
</evidence>
<keyword evidence="11" id="KW-0234">DNA repair</keyword>
<gene>
    <name evidence="13" type="ordered locus">Spirs_1652</name>
</gene>
<keyword evidence="5" id="KW-0004">4Fe-4S</keyword>
<dbReference type="SMART" id="SM00986">
    <property type="entry name" value="UDG"/>
    <property type="match status" value="1"/>
</dbReference>
<dbReference type="Pfam" id="PF03167">
    <property type="entry name" value="UDG"/>
    <property type="match status" value="1"/>
</dbReference>
<comment type="similarity">
    <text evidence="2">Belongs to the uracil-DNA glycosylase (UDG) superfamily. Type 4 (UDGa) family.</text>
</comment>
<feature type="domain" description="Uracil-DNA glycosylase-like" evidence="12">
    <location>
        <begin position="83"/>
        <end position="230"/>
    </location>
</feature>
<evidence type="ECO:0000313" key="13">
    <source>
        <dbReference type="EMBL" id="ADK80779.1"/>
    </source>
</evidence>
<dbReference type="HOGENOM" id="CLU_044815_1_0_12"/>
<name>E1R614_SEDSS</name>
<evidence type="ECO:0000259" key="12">
    <source>
        <dbReference type="SMART" id="SM00986"/>
    </source>
</evidence>
<reference evidence="13 14" key="1">
    <citation type="journal article" date="2010" name="Stand. Genomic Sci.">
        <title>Complete genome sequence of Spirochaeta smaragdinae type strain (SEBR 4228).</title>
        <authorList>
            <person name="Mavromatis K."/>
            <person name="Yasawong M."/>
            <person name="Chertkov O."/>
            <person name="Lapidus A."/>
            <person name="Lucas S."/>
            <person name="Nolan M."/>
            <person name="Del Rio T.G."/>
            <person name="Tice H."/>
            <person name="Cheng J.F."/>
            <person name="Pitluck S."/>
            <person name="Liolios K."/>
            <person name="Ivanova N."/>
            <person name="Tapia R."/>
            <person name="Han C."/>
            <person name="Bruce D."/>
            <person name="Goodwin L."/>
            <person name="Pati A."/>
            <person name="Chen A."/>
            <person name="Palaniappan K."/>
            <person name="Land M."/>
            <person name="Hauser L."/>
            <person name="Chang Y.J."/>
            <person name="Jeffries C.D."/>
            <person name="Detter J.C."/>
            <person name="Rohde M."/>
            <person name="Brambilla E."/>
            <person name="Spring S."/>
            <person name="Goker M."/>
            <person name="Sikorski J."/>
            <person name="Woyke T."/>
            <person name="Bristow J."/>
            <person name="Eisen J.A."/>
            <person name="Markowitz V."/>
            <person name="Hugenholtz P."/>
            <person name="Klenk H.P."/>
            <person name="Kyrpides N.C."/>
        </authorList>
    </citation>
    <scope>NUCLEOTIDE SEQUENCE [LARGE SCALE GENOMIC DNA]</scope>
    <source>
        <strain evidence="14">DSM 11293 / JCM 15392 / SEBR 4228</strain>
    </source>
</reference>
<dbReference type="GO" id="GO:0004844">
    <property type="term" value="F:uracil DNA N-glycosylase activity"/>
    <property type="evidence" value="ECO:0007669"/>
    <property type="project" value="UniProtKB-EC"/>
</dbReference>
<keyword evidence="7" id="KW-0227">DNA damage</keyword>
<evidence type="ECO:0000256" key="6">
    <source>
        <dbReference type="ARBA" id="ARBA00022723"/>
    </source>
</evidence>
<dbReference type="InterPro" id="IPR051536">
    <property type="entry name" value="UDG_Type-4/5"/>
</dbReference>
<dbReference type="GO" id="GO:0051539">
    <property type="term" value="F:4 iron, 4 sulfur cluster binding"/>
    <property type="evidence" value="ECO:0007669"/>
    <property type="project" value="UniProtKB-KW"/>
</dbReference>
<dbReference type="eggNOG" id="COG1573">
    <property type="taxonomic scope" value="Bacteria"/>
</dbReference>
<evidence type="ECO:0000313" key="14">
    <source>
        <dbReference type="Proteomes" id="UP000002318"/>
    </source>
</evidence>
<proteinExistence type="inferred from homology"/>
<evidence type="ECO:0000256" key="7">
    <source>
        <dbReference type="ARBA" id="ARBA00022763"/>
    </source>
</evidence>
<comment type="catalytic activity">
    <reaction evidence="1">
        <text>Hydrolyzes single-stranded DNA or mismatched double-stranded DNA and polynucleotides, releasing free uracil.</text>
        <dbReference type="EC" id="3.2.2.27"/>
    </reaction>
</comment>
<dbReference type="InterPro" id="IPR005273">
    <property type="entry name" value="Ura-DNA_glyco_family4"/>
</dbReference>
<dbReference type="RefSeq" id="WP_013254243.1">
    <property type="nucleotide sequence ID" value="NC_014364.1"/>
</dbReference>